<dbReference type="FunFam" id="3.40.50.720:FF:000084">
    <property type="entry name" value="Short-chain dehydrogenase reductase"/>
    <property type="match status" value="1"/>
</dbReference>
<name>A0A3M6USM3_POCDA</name>
<sequence length="363" mass="39837">MRKLVLSRFQYGIVGAFLADFNMAASKRVIRSLWHFISRIDPLRHRLLFMNRIKSTRYFNTSVNRPSKGANFPVRSDCMLPEKCFEGKIAFVTGGGTGLGKGMVKMLSERGATVIISSRKLEVLEKTAEEISSETGNKVLPVAADVRDPSQVAAAIDFCENKCGLPDIIINNAAGNFVSPTERLSPNAWRTVIDIVLNGTAYVTLDLGKRLIKAQKGANFLAITTIYAKSGSGFVVPSAASKAGVETMTRSLAAEWGRYGMRFNAIAPGPIETKGAFSRLDPTGEFTKHAIERIPTGRLGEIPELANLAMYLVSDYSSWMTGEVVTFDGGEYVSMAGEFNDFRKIPKEQWDQLEAIIRKTKGS</sequence>
<evidence type="ECO:0000313" key="2">
    <source>
        <dbReference type="EMBL" id="RMX56599.1"/>
    </source>
</evidence>
<dbReference type="GO" id="GO:0005739">
    <property type="term" value="C:mitochondrion"/>
    <property type="evidence" value="ECO:0007669"/>
    <property type="project" value="TreeGrafter"/>
</dbReference>
<accession>A0A3M6USM3</accession>
<dbReference type="Proteomes" id="UP000275408">
    <property type="component" value="Unassembled WGS sequence"/>
</dbReference>
<dbReference type="InterPro" id="IPR036291">
    <property type="entry name" value="NAD(P)-bd_dom_sf"/>
</dbReference>
<organism evidence="2 3">
    <name type="scientific">Pocillopora damicornis</name>
    <name type="common">Cauliflower coral</name>
    <name type="synonym">Millepora damicornis</name>
    <dbReference type="NCBI Taxonomy" id="46731"/>
    <lineage>
        <taxon>Eukaryota</taxon>
        <taxon>Metazoa</taxon>
        <taxon>Cnidaria</taxon>
        <taxon>Anthozoa</taxon>
        <taxon>Hexacorallia</taxon>
        <taxon>Scleractinia</taxon>
        <taxon>Astrocoeniina</taxon>
        <taxon>Pocilloporidae</taxon>
        <taxon>Pocillopora</taxon>
    </lineage>
</organism>
<keyword evidence="3" id="KW-1185">Reference proteome</keyword>
<dbReference type="GO" id="GO:0008670">
    <property type="term" value="F:2,4-dienoyl-CoA reductase (NADPH) activity"/>
    <property type="evidence" value="ECO:0007669"/>
    <property type="project" value="TreeGrafter"/>
</dbReference>
<dbReference type="PANTHER" id="PTHR43658">
    <property type="entry name" value="SHORT-CHAIN DEHYDROGENASE/REDUCTASE"/>
    <property type="match status" value="1"/>
</dbReference>
<evidence type="ECO:0000256" key="1">
    <source>
        <dbReference type="ARBA" id="ARBA00023002"/>
    </source>
</evidence>
<dbReference type="EMBL" id="RCHS01000826">
    <property type="protein sequence ID" value="RMX56599.1"/>
    <property type="molecule type" value="Genomic_DNA"/>
</dbReference>
<dbReference type="AlphaFoldDB" id="A0A3M6USM3"/>
<dbReference type="OrthoDB" id="1888931at2759"/>
<dbReference type="InterPro" id="IPR002347">
    <property type="entry name" value="SDR_fam"/>
</dbReference>
<dbReference type="PANTHER" id="PTHR43658:SF8">
    <property type="entry name" value="17-BETA-HYDROXYSTEROID DEHYDROGENASE 14-RELATED"/>
    <property type="match status" value="1"/>
</dbReference>
<dbReference type="Gene3D" id="3.40.50.720">
    <property type="entry name" value="NAD(P)-binding Rossmann-like Domain"/>
    <property type="match status" value="1"/>
</dbReference>
<reference evidence="2 3" key="1">
    <citation type="journal article" date="2018" name="Sci. Rep.">
        <title>Comparative analysis of the Pocillopora damicornis genome highlights role of immune system in coral evolution.</title>
        <authorList>
            <person name="Cunning R."/>
            <person name="Bay R.A."/>
            <person name="Gillette P."/>
            <person name="Baker A.C."/>
            <person name="Traylor-Knowles N."/>
        </authorList>
    </citation>
    <scope>NUCLEOTIDE SEQUENCE [LARGE SCALE GENOMIC DNA]</scope>
    <source>
        <strain evidence="2">RSMAS</strain>
        <tissue evidence="2">Whole animal</tissue>
    </source>
</reference>
<dbReference type="Pfam" id="PF13561">
    <property type="entry name" value="adh_short_C2"/>
    <property type="match status" value="1"/>
</dbReference>
<comment type="caution">
    <text evidence="2">The sequence shown here is derived from an EMBL/GenBank/DDBJ whole genome shotgun (WGS) entry which is preliminary data.</text>
</comment>
<dbReference type="GO" id="GO:0006635">
    <property type="term" value="P:fatty acid beta-oxidation"/>
    <property type="evidence" value="ECO:0007669"/>
    <property type="project" value="TreeGrafter"/>
</dbReference>
<gene>
    <name evidence="2" type="ORF">pdam_00002403</name>
</gene>
<dbReference type="SUPFAM" id="SSF51735">
    <property type="entry name" value="NAD(P)-binding Rossmann-fold domains"/>
    <property type="match status" value="1"/>
</dbReference>
<proteinExistence type="predicted"/>
<evidence type="ECO:0008006" key="4">
    <source>
        <dbReference type="Google" id="ProtNLM"/>
    </source>
</evidence>
<evidence type="ECO:0000313" key="3">
    <source>
        <dbReference type="Proteomes" id="UP000275408"/>
    </source>
</evidence>
<dbReference type="PRINTS" id="PR00081">
    <property type="entry name" value="GDHRDH"/>
</dbReference>
<keyword evidence="1" id="KW-0560">Oxidoreductase</keyword>
<protein>
    <recommendedName>
        <fullName evidence="4">2,4-dienoyl-CoA reductase, mitochondrial</fullName>
    </recommendedName>
</protein>
<dbReference type="STRING" id="46731.A0A3M6USM3"/>
<dbReference type="CDD" id="cd05369">
    <property type="entry name" value="TER_DECR_SDR_a"/>
    <property type="match status" value="1"/>
</dbReference>